<dbReference type="Gene3D" id="3.10.100.10">
    <property type="entry name" value="Mannose-Binding Protein A, subunit A"/>
    <property type="match status" value="2"/>
</dbReference>
<comment type="caution">
    <text evidence="4">The sequence shown here is derived from an EMBL/GenBank/DDBJ whole genome shotgun (WGS) entry which is preliminary data.</text>
</comment>
<evidence type="ECO:0000256" key="2">
    <source>
        <dbReference type="SAM" id="SignalP"/>
    </source>
</evidence>
<organism evidence="4 5">
    <name type="scientific">Steinernema hermaphroditum</name>
    <dbReference type="NCBI Taxonomy" id="289476"/>
    <lineage>
        <taxon>Eukaryota</taxon>
        <taxon>Metazoa</taxon>
        <taxon>Ecdysozoa</taxon>
        <taxon>Nematoda</taxon>
        <taxon>Chromadorea</taxon>
        <taxon>Rhabditida</taxon>
        <taxon>Tylenchina</taxon>
        <taxon>Panagrolaimomorpha</taxon>
        <taxon>Strongyloidoidea</taxon>
        <taxon>Steinernematidae</taxon>
        <taxon>Steinernema</taxon>
    </lineage>
</organism>
<dbReference type="EMBL" id="JAUCMV010000001">
    <property type="protein sequence ID" value="KAK0423252.1"/>
    <property type="molecule type" value="Genomic_DNA"/>
</dbReference>
<keyword evidence="2" id="KW-0732">Signal</keyword>
<dbReference type="InterPro" id="IPR018378">
    <property type="entry name" value="C-type_lectin_CS"/>
</dbReference>
<feature type="domain" description="C-type lectin" evidence="3">
    <location>
        <begin position="177"/>
        <end position="288"/>
    </location>
</feature>
<keyword evidence="1" id="KW-1015">Disulfide bond</keyword>
<dbReference type="InterPro" id="IPR016186">
    <property type="entry name" value="C-type_lectin-like/link_sf"/>
</dbReference>
<dbReference type="SUPFAM" id="SSF56436">
    <property type="entry name" value="C-type lectin-like"/>
    <property type="match status" value="2"/>
</dbReference>
<accession>A0AA39IHJ2</accession>
<feature type="chain" id="PRO_5041349788" description="C-type lectin domain-containing protein" evidence="2">
    <location>
        <begin position="19"/>
        <end position="310"/>
    </location>
</feature>
<dbReference type="InterPro" id="IPR016187">
    <property type="entry name" value="CTDL_fold"/>
</dbReference>
<dbReference type="PROSITE" id="PS50041">
    <property type="entry name" value="C_TYPE_LECTIN_2"/>
    <property type="match status" value="2"/>
</dbReference>
<dbReference type="InterPro" id="IPR001304">
    <property type="entry name" value="C-type_lectin-like"/>
</dbReference>
<name>A0AA39IHJ2_9BILA</name>
<protein>
    <recommendedName>
        <fullName evidence="3">C-type lectin domain-containing protein</fullName>
    </recommendedName>
</protein>
<dbReference type="AlphaFoldDB" id="A0AA39IHJ2"/>
<dbReference type="PROSITE" id="PS00615">
    <property type="entry name" value="C_TYPE_LECTIN_1"/>
    <property type="match status" value="1"/>
</dbReference>
<dbReference type="InterPro" id="IPR050111">
    <property type="entry name" value="C-type_lectin/snaclec_domain"/>
</dbReference>
<dbReference type="Pfam" id="PF00059">
    <property type="entry name" value="Lectin_C"/>
    <property type="match status" value="2"/>
</dbReference>
<evidence type="ECO:0000313" key="4">
    <source>
        <dbReference type="EMBL" id="KAK0423252.1"/>
    </source>
</evidence>
<feature type="signal peptide" evidence="2">
    <location>
        <begin position="1"/>
        <end position="18"/>
    </location>
</feature>
<evidence type="ECO:0000259" key="3">
    <source>
        <dbReference type="PROSITE" id="PS50041"/>
    </source>
</evidence>
<keyword evidence="5" id="KW-1185">Reference proteome</keyword>
<proteinExistence type="predicted"/>
<sequence length="310" mass="35727">MCLFCAVFLSFLIGLAAASCPPEWDLNPLTNRCYLGVSRPMPQDYAERYCQSLDKDAYLARIRNRDENGFVRAYAYDGDVWIGAKAKFDIIDSKAGLFNPGLVLRWQNDRPAKFANWDSDSGFLEMSKEKQCVSVDSKGRWANSDCSRRKNFVCEKRAHTHIKVKRKCPLDWVYFEHTNSCYKVLQDHHLTMLSADMECFRDGQLNGEDASLTSIGDVRENRFVHDLAKRKNHAFKFVIIGGYGNALDRRTWKWIDGTSFSSYSNWDPSHPRRNYKMVALLMNRSGQWLNYYADRTPSSSRTVAVCKISL</sequence>
<feature type="domain" description="C-type lectin" evidence="3">
    <location>
        <begin position="29"/>
        <end position="155"/>
    </location>
</feature>
<reference evidence="4" key="1">
    <citation type="submission" date="2023-06" db="EMBL/GenBank/DDBJ databases">
        <title>Genomic analysis of the entomopathogenic nematode Steinernema hermaphroditum.</title>
        <authorList>
            <person name="Schwarz E.M."/>
            <person name="Heppert J.K."/>
            <person name="Baniya A."/>
            <person name="Schwartz H.T."/>
            <person name="Tan C.-H."/>
            <person name="Antoshechkin I."/>
            <person name="Sternberg P.W."/>
            <person name="Goodrich-Blair H."/>
            <person name="Dillman A.R."/>
        </authorList>
    </citation>
    <scope>NUCLEOTIDE SEQUENCE</scope>
    <source>
        <strain evidence="4">PS9179</strain>
        <tissue evidence="4">Whole animal</tissue>
    </source>
</reference>
<dbReference type="PANTHER" id="PTHR22803">
    <property type="entry name" value="MANNOSE, PHOSPHOLIPASE, LECTIN RECEPTOR RELATED"/>
    <property type="match status" value="1"/>
</dbReference>
<evidence type="ECO:0000256" key="1">
    <source>
        <dbReference type="ARBA" id="ARBA00023157"/>
    </source>
</evidence>
<evidence type="ECO:0000313" key="5">
    <source>
        <dbReference type="Proteomes" id="UP001175271"/>
    </source>
</evidence>
<dbReference type="CDD" id="cd00037">
    <property type="entry name" value="CLECT"/>
    <property type="match status" value="2"/>
</dbReference>
<dbReference type="Proteomes" id="UP001175271">
    <property type="component" value="Unassembled WGS sequence"/>
</dbReference>
<gene>
    <name evidence="4" type="ORF">QR680_008048</name>
</gene>
<dbReference type="SMART" id="SM00034">
    <property type="entry name" value="CLECT"/>
    <property type="match status" value="2"/>
</dbReference>